<accession>A0A8S5TVR5</accession>
<organism evidence="1">
    <name type="scientific">Siphoviridae sp. ctx254</name>
    <dbReference type="NCBI Taxonomy" id="2825737"/>
    <lineage>
        <taxon>Viruses</taxon>
        <taxon>Duplodnaviria</taxon>
        <taxon>Heunggongvirae</taxon>
        <taxon>Uroviricota</taxon>
        <taxon>Caudoviricetes</taxon>
    </lineage>
</organism>
<reference evidence="1" key="1">
    <citation type="journal article" date="2021" name="Proc. Natl. Acad. Sci. U.S.A.">
        <title>A Catalog of Tens of Thousands of Viruses from Human Metagenomes Reveals Hidden Associations with Chronic Diseases.</title>
        <authorList>
            <person name="Tisza M.J."/>
            <person name="Buck C.B."/>
        </authorList>
    </citation>
    <scope>NUCLEOTIDE SEQUENCE</scope>
    <source>
        <strain evidence="1">Ctx254</strain>
    </source>
</reference>
<dbReference type="EMBL" id="BK015941">
    <property type="protein sequence ID" value="DAF86263.1"/>
    <property type="molecule type" value="Genomic_DNA"/>
</dbReference>
<proteinExistence type="predicted"/>
<name>A0A8S5TVR5_9CAUD</name>
<evidence type="ECO:0000313" key="1">
    <source>
        <dbReference type="EMBL" id="DAF86263.1"/>
    </source>
</evidence>
<sequence>MFDVFFLCPLFKFVPTFFWVKSCQKREILF</sequence>
<protein>
    <submittedName>
        <fullName evidence="1">Uncharacterized protein</fullName>
    </submittedName>
</protein>